<reference evidence="3" key="1">
    <citation type="journal article" date="2011" name="MBio">
        <title>Novel metabolic attributes of the genus Cyanothece, comprising a group of unicellular nitrogen-fixing Cyanobacteria.</title>
        <authorList>
            <person name="Bandyopadhyay A."/>
            <person name="Elvitigala T."/>
            <person name="Welsh E."/>
            <person name="Stockel J."/>
            <person name="Liberton M."/>
            <person name="Min H."/>
            <person name="Sherman L.A."/>
            <person name="Pakrasi H.B."/>
        </authorList>
    </citation>
    <scope>NUCLEOTIDE SEQUENCE [LARGE SCALE GENOMIC DNA]</scope>
    <source>
        <strain evidence="3">PCC 7822</strain>
    </source>
</reference>
<dbReference type="STRING" id="497965.Cyan7822_0934"/>
<dbReference type="EMBL" id="CP002198">
    <property type="protein sequence ID" value="ADN12948.1"/>
    <property type="molecule type" value="Genomic_DNA"/>
</dbReference>
<dbReference type="HOGENOM" id="CLU_094546_0_0_3"/>
<name>E0UD68_GLOV7</name>
<feature type="transmembrane region" description="Helical" evidence="1">
    <location>
        <begin position="31"/>
        <end position="58"/>
    </location>
</feature>
<accession>E0UD68</accession>
<gene>
    <name evidence="2" type="ordered locus">Cyan7822_0934</name>
</gene>
<dbReference type="Proteomes" id="UP000008206">
    <property type="component" value="Chromosome"/>
</dbReference>
<proteinExistence type="predicted"/>
<dbReference type="KEGG" id="cyj:Cyan7822_0934"/>
<dbReference type="RefSeq" id="WP_013321057.1">
    <property type="nucleotide sequence ID" value="NC_014501.1"/>
</dbReference>
<organism evidence="2 3">
    <name type="scientific">Gloeothece verrucosa (strain PCC 7822)</name>
    <name type="common">Cyanothece sp. (strain PCC 7822)</name>
    <dbReference type="NCBI Taxonomy" id="497965"/>
    <lineage>
        <taxon>Bacteria</taxon>
        <taxon>Bacillati</taxon>
        <taxon>Cyanobacteriota</taxon>
        <taxon>Cyanophyceae</taxon>
        <taxon>Oscillatoriophycideae</taxon>
        <taxon>Chroococcales</taxon>
        <taxon>Aphanothecaceae</taxon>
        <taxon>Gloeothece</taxon>
        <taxon>Gloeothece verrucosa</taxon>
    </lineage>
</organism>
<evidence type="ECO:0000313" key="3">
    <source>
        <dbReference type="Proteomes" id="UP000008206"/>
    </source>
</evidence>
<keyword evidence="1" id="KW-0472">Membrane</keyword>
<keyword evidence="1" id="KW-1133">Transmembrane helix</keyword>
<keyword evidence="1" id="KW-0812">Transmembrane</keyword>
<sequence>MQLFKLKKAASSTEVKIPKAQRLIKNSSSNVLTLFVLATLGLQGLLFLQTTFNTIWIAKLARKPSPTLVELVDGRSVQVGAQASLYRSPQAIQYFTSQITSMLFSASGTLQGNDKVPTSTLKPTLDPGVELSGNSFRGKRKVTTAAWEASFALSEDFRSTFLPLLAEITPVGVFSGTTQTVLVIDHLSEPEPIEQGKWKLKMIANLYFFTGGDRIGKAVPVNKDIYVRAVYITPKPLPESATEIQRAVYNARTAGLEIYRFGDLAPSSNPDVAPPKK</sequence>
<dbReference type="AlphaFoldDB" id="E0UD68"/>
<evidence type="ECO:0000256" key="1">
    <source>
        <dbReference type="SAM" id="Phobius"/>
    </source>
</evidence>
<protein>
    <submittedName>
        <fullName evidence="2">Uncharacterized protein</fullName>
    </submittedName>
</protein>
<keyword evidence="3" id="KW-1185">Reference proteome</keyword>
<dbReference type="OrthoDB" id="494834at2"/>
<dbReference type="eggNOG" id="ENOG5031RVX">
    <property type="taxonomic scope" value="Bacteria"/>
</dbReference>
<evidence type="ECO:0000313" key="2">
    <source>
        <dbReference type="EMBL" id="ADN12948.1"/>
    </source>
</evidence>